<evidence type="ECO:0000256" key="3">
    <source>
        <dbReference type="SAM" id="MobiDB-lite"/>
    </source>
</evidence>
<evidence type="ECO:0000313" key="4">
    <source>
        <dbReference type="EMBL" id="KAK6632844.1"/>
    </source>
</evidence>
<dbReference type="PIRSF" id="PIRSF028983">
    <property type="entry name" value="BCP1"/>
    <property type="match status" value="1"/>
</dbReference>
<feature type="compositionally biased region" description="Basic and acidic residues" evidence="3">
    <location>
        <begin position="1"/>
        <end position="25"/>
    </location>
</feature>
<dbReference type="Proteomes" id="UP001372834">
    <property type="component" value="Unassembled WGS sequence"/>
</dbReference>
<name>A0AAN8PI87_POLSC</name>
<dbReference type="GO" id="GO:0005634">
    <property type="term" value="C:nucleus"/>
    <property type="evidence" value="ECO:0007669"/>
    <property type="project" value="TreeGrafter"/>
</dbReference>
<reference evidence="4 5" key="1">
    <citation type="submission" date="2023-10" db="EMBL/GenBank/DDBJ databases">
        <title>Genomes of two closely related lineages of the louse Polyplax serrata with different host specificities.</title>
        <authorList>
            <person name="Martinu J."/>
            <person name="Tarabai H."/>
            <person name="Stefka J."/>
            <person name="Hypsa V."/>
        </authorList>
    </citation>
    <scope>NUCLEOTIDE SEQUENCE [LARGE SCALE GENOMIC DNA]</scope>
    <source>
        <strain evidence="4">HR10_N</strain>
    </source>
</reference>
<dbReference type="EMBL" id="JAWJWE010000006">
    <property type="protein sequence ID" value="KAK6632844.1"/>
    <property type="molecule type" value="Genomic_DNA"/>
</dbReference>
<feature type="region of interest" description="Disordered" evidence="3">
    <location>
        <begin position="1"/>
        <end position="38"/>
    </location>
</feature>
<protein>
    <recommendedName>
        <fullName evidence="2">Protein BCCIP homolog</fullName>
    </recommendedName>
</protein>
<comment type="caution">
    <text evidence="4">The sequence shown here is derived from an EMBL/GenBank/DDBJ whole genome shotgun (WGS) entry which is preliminary data.</text>
</comment>
<dbReference type="PANTHER" id="PTHR13261:SF0">
    <property type="entry name" value="BRCA2 AND CDKN1A-INTERACTING PROTEIN"/>
    <property type="match status" value="1"/>
</dbReference>
<proteinExistence type="inferred from homology"/>
<dbReference type="InterPro" id="IPR025602">
    <property type="entry name" value="BCP1_family"/>
</dbReference>
<evidence type="ECO:0000256" key="2">
    <source>
        <dbReference type="PIRNR" id="PIRNR028983"/>
    </source>
</evidence>
<dbReference type="AlphaFoldDB" id="A0AAN8PI87"/>
<gene>
    <name evidence="4" type="ORF">RUM43_012583</name>
</gene>
<accession>A0AAN8PI87</accession>
<sequence length="307" mass="34990">MAAPEKKRALDLKRKNDDSGDRGEDVTSEDSSNDEKNYESFRNEVIQVDFEGRNPIDSDFHGIKQLLSQLFLKAHLNLSELTNIIINQNYVGSVIKQSERDDGNESDDEEDYDANQVFGITTVINLTDKQKLECVQQLRTLLLELCIEHGSDEVVGFVRSLLSNDNKPLGLLLNERFVNIPAQIAVPMLKSLGTEIKRATEKKMAFDFSYFVLICKLYKTDLKSKKKNTKKNKKPTEEIVWSNPEEEIIDQEAEVSFEFSVEKESDSGLSGLWKESDDELTPLRRVLIIPASKFDEIVHKIEQEVTA</sequence>
<organism evidence="4 5">
    <name type="scientific">Polyplax serrata</name>
    <name type="common">Common mouse louse</name>
    <dbReference type="NCBI Taxonomy" id="468196"/>
    <lineage>
        <taxon>Eukaryota</taxon>
        <taxon>Metazoa</taxon>
        <taxon>Ecdysozoa</taxon>
        <taxon>Arthropoda</taxon>
        <taxon>Hexapoda</taxon>
        <taxon>Insecta</taxon>
        <taxon>Pterygota</taxon>
        <taxon>Neoptera</taxon>
        <taxon>Paraneoptera</taxon>
        <taxon>Psocodea</taxon>
        <taxon>Troctomorpha</taxon>
        <taxon>Phthiraptera</taxon>
        <taxon>Anoplura</taxon>
        <taxon>Polyplacidae</taxon>
        <taxon>Polyplax</taxon>
    </lineage>
</organism>
<comment type="similarity">
    <text evidence="1 2">Belongs to the BCP1 family.</text>
</comment>
<evidence type="ECO:0000313" key="5">
    <source>
        <dbReference type="Proteomes" id="UP001372834"/>
    </source>
</evidence>
<evidence type="ECO:0000256" key="1">
    <source>
        <dbReference type="ARBA" id="ARBA00006781"/>
    </source>
</evidence>
<dbReference type="Pfam" id="PF13862">
    <property type="entry name" value="BCCIP"/>
    <property type="match status" value="1"/>
</dbReference>
<dbReference type="PANTHER" id="PTHR13261">
    <property type="entry name" value="BRCA2 AND CDKN1A INTERACTING PROTEIN"/>
    <property type="match status" value="1"/>
</dbReference>